<gene>
    <name evidence="7" type="ordered locus">Arch_0036</name>
</gene>
<dbReference type="RefSeq" id="WP_013169301.1">
    <property type="nucleotide sequence ID" value="NC_014218.1"/>
</dbReference>
<dbReference type="InterPro" id="IPR029056">
    <property type="entry name" value="Ribokinase-like"/>
</dbReference>
<keyword evidence="8" id="KW-1185">Reference proteome</keyword>
<dbReference type="PANTHER" id="PTHR43085:SF1">
    <property type="entry name" value="PSEUDOURIDINE KINASE-RELATED"/>
    <property type="match status" value="1"/>
</dbReference>
<dbReference type="GO" id="GO:0005524">
    <property type="term" value="F:ATP binding"/>
    <property type="evidence" value="ECO:0007669"/>
    <property type="project" value="UniProtKB-KW"/>
</dbReference>
<accession>D7BLK4</accession>
<proteinExistence type="inferred from homology"/>
<dbReference type="STRING" id="644284.Arch_0036"/>
<dbReference type="Pfam" id="PF00294">
    <property type="entry name" value="PfkB"/>
    <property type="match status" value="1"/>
</dbReference>
<dbReference type="InterPro" id="IPR011611">
    <property type="entry name" value="PfkB_dom"/>
</dbReference>
<evidence type="ECO:0000259" key="6">
    <source>
        <dbReference type="Pfam" id="PF00294"/>
    </source>
</evidence>
<protein>
    <submittedName>
        <fullName evidence="7">PfkB domain protein</fullName>
    </submittedName>
</protein>
<dbReference type="InterPro" id="IPR002173">
    <property type="entry name" value="Carboh/pur_kinase_PfkB_CS"/>
</dbReference>
<evidence type="ECO:0000256" key="1">
    <source>
        <dbReference type="ARBA" id="ARBA00010688"/>
    </source>
</evidence>
<dbReference type="KEGG" id="ahe:Arch_0036"/>
<dbReference type="Gene3D" id="3.40.1190.20">
    <property type="match status" value="1"/>
</dbReference>
<dbReference type="eggNOG" id="COG0524">
    <property type="taxonomic scope" value="Bacteria"/>
</dbReference>
<dbReference type="EMBL" id="CP002045">
    <property type="protein sequence ID" value="ADH91803.1"/>
    <property type="molecule type" value="Genomic_DNA"/>
</dbReference>
<name>D7BLK4_ARCHD</name>
<evidence type="ECO:0000256" key="2">
    <source>
        <dbReference type="ARBA" id="ARBA00022679"/>
    </source>
</evidence>
<keyword evidence="4" id="KW-0418">Kinase</keyword>
<comment type="similarity">
    <text evidence="1">Belongs to the carbohydrate kinase PfkB family.</text>
</comment>
<evidence type="ECO:0000256" key="5">
    <source>
        <dbReference type="ARBA" id="ARBA00022840"/>
    </source>
</evidence>
<sequence>MSILIIGEAVIDIIKQTDGTTNEHPGGSPANVAIGASRLGVAPELLTMVGADRRGAVIREWLAQDAVHTTFVETERTATAIATLDASGASTYTFDMGWDLAGIQPDLAGVSHIHTGSIAAYIQPGAGDVSRIVAAGRAAGATISYDPNIRPALIDDMEAVRAQVLDLVRQADVVKCSDEDLGFLFERSALSRDEAIELAKNWIAEGRAAGHGPLVVAITAGKDGVIAVNAAGENVHVAADPAVKVVDTVGAGDSFMGALVYQLSVRGLAGNRAGIAGLSVEDLREIAEFAARVADVTVSRAGANPPRLTELTRPGI</sequence>
<dbReference type="SUPFAM" id="SSF53613">
    <property type="entry name" value="Ribokinase-like"/>
    <property type="match status" value="1"/>
</dbReference>
<dbReference type="OrthoDB" id="9795789at2"/>
<dbReference type="InterPro" id="IPR050306">
    <property type="entry name" value="PfkB_Carbo_kinase"/>
</dbReference>
<dbReference type="HOGENOM" id="CLU_027634_6_2_11"/>
<dbReference type="PROSITE" id="PS00584">
    <property type="entry name" value="PFKB_KINASES_2"/>
    <property type="match status" value="1"/>
</dbReference>
<dbReference type="PANTHER" id="PTHR43085">
    <property type="entry name" value="HEXOKINASE FAMILY MEMBER"/>
    <property type="match status" value="1"/>
</dbReference>
<evidence type="ECO:0000313" key="7">
    <source>
        <dbReference type="EMBL" id="ADH91803.1"/>
    </source>
</evidence>
<evidence type="ECO:0000313" key="8">
    <source>
        <dbReference type="Proteomes" id="UP000000376"/>
    </source>
</evidence>
<dbReference type="AlphaFoldDB" id="D7BLK4"/>
<feature type="domain" description="Carbohydrate kinase PfkB" evidence="6">
    <location>
        <begin position="3"/>
        <end position="306"/>
    </location>
</feature>
<evidence type="ECO:0000256" key="4">
    <source>
        <dbReference type="ARBA" id="ARBA00022777"/>
    </source>
</evidence>
<reference evidence="7 8" key="1">
    <citation type="journal article" date="2010" name="Stand. Genomic Sci.">
        <title>Complete genome sequence of Arcanobacterium haemolyticum type strain (11018).</title>
        <authorList>
            <person name="Yasawong M."/>
            <person name="Teshima H."/>
            <person name="Lapidus A."/>
            <person name="Nolan M."/>
            <person name="Lucas S."/>
            <person name="Glavina Del Rio T."/>
            <person name="Tice H."/>
            <person name="Cheng J."/>
            <person name="Bruce D."/>
            <person name="Detter C."/>
            <person name="Tapia R."/>
            <person name="Han C."/>
            <person name="Goodwin L."/>
            <person name="Pitluck S."/>
            <person name="Liolios K."/>
            <person name="Ivanova N."/>
            <person name="Mavromatis K."/>
            <person name="Mikhailova N."/>
            <person name="Pati A."/>
            <person name="Chen A."/>
            <person name="Palaniappan K."/>
            <person name="Land M."/>
            <person name="Hauser L."/>
            <person name="Chang Y."/>
            <person name="Jeffries C."/>
            <person name="Rohde M."/>
            <person name="Sikorski J."/>
            <person name="Pukall R."/>
            <person name="Goker M."/>
            <person name="Woyke T."/>
            <person name="Bristow J."/>
            <person name="Eisen J."/>
            <person name="Markowitz V."/>
            <person name="Hugenholtz P."/>
            <person name="Kyrpides N."/>
            <person name="Klenk H."/>
        </authorList>
    </citation>
    <scope>NUCLEOTIDE SEQUENCE [LARGE SCALE GENOMIC DNA]</scope>
    <source>
        <strain evidence="8">ATCC 9345 / DSM 20595 / CCUG 17215 / LMG 16163 / NBRC 15585 / NCTC 8452 / 11018</strain>
    </source>
</reference>
<keyword evidence="2" id="KW-0808">Transferase</keyword>
<evidence type="ECO:0000256" key="3">
    <source>
        <dbReference type="ARBA" id="ARBA00022741"/>
    </source>
</evidence>
<dbReference type="GO" id="GO:0016301">
    <property type="term" value="F:kinase activity"/>
    <property type="evidence" value="ECO:0007669"/>
    <property type="project" value="UniProtKB-KW"/>
</dbReference>
<dbReference type="CDD" id="cd01167">
    <property type="entry name" value="bac_FRK"/>
    <property type="match status" value="1"/>
</dbReference>
<organism evidence="7 8">
    <name type="scientific">Arcanobacterium haemolyticum (strain ATCC 9345 / DSM 20595 / CCM 5947 / CCUG 17215 / LMG 16163 / NBRC 15585 / NCTC 8452 / 11018)</name>
    <dbReference type="NCBI Taxonomy" id="644284"/>
    <lineage>
        <taxon>Bacteria</taxon>
        <taxon>Bacillati</taxon>
        <taxon>Actinomycetota</taxon>
        <taxon>Actinomycetes</taxon>
        <taxon>Actinomycetales</taxon>
        <taxon>Actinomycetaceae</taxon>
        <taxon>Arcanobacterium</taxon>
    </lineage>
</organism>
<keyword evidence="3" id="KW-0547">Nucleotide-binding</keyword>
<keyword evidence="5" id="KW-0067">ATP-binding</keyword>
<dbReference type="Proteomes" id="UP000000376">
    <property type="component" value="Chromosome"/>
</dbReference>